<dbReference type="GO" id="GO:0005741">
    <property type="term" value="C:mitochondrial outer membrane"/>
    <property type="evidence" value="ECO:0007669"/>
    <property type="project" value="TreeGrafter"/>
</dbReference>
<dbReference type="PROSITE" id="PS50062">
    <property type="entry name" value="BCL2_FAMILY"/>
    <property type="match status" value="1"/>
</dbReference>
<dbReference type="VEuPathDB" id="VectorBase:BGLAX_029238"/>
<sequence length="224" mass="25337">MAWSQGQDNHSFLPGGLMTLREPQIRPDSEGNVSAQTEAVFRNYMYQSYENDLNREDAQDIPVVNELLHLSDPPSPEADIGRQLARFGDSINAKYADVFDSMISNLNLDSDNSENAYEDFAQIARRVLTTKINWGTILILLNFGYRIALTVLRSKTSQFLSFLSRIVSYICRFILSERIAKWIADHGGWRAALSYIPLMSSKPFWLVTALQAAAVIGIIFSHRL</sequence>
<evidence type="ECO:0000256" key="2">
    <source>
        <dbReference type="ARBA" id="ARBA00022703"/>
    </source>
</evidence>
<dbReference type="Proteomes" id="UP000076420">
    <property type="component" value="Unassembled WGS sequence"/>
</dbReference>
<evidence type="ECO:0000256" key="1">
    <source>
        <dbReference type="ARBA" id="ARBA00009458"/>
    </source>
</evidence>
<dbReference type="EnsemblMetazoa" id="BGLB000143-RF">
    <property type="protein sequence ID" value="BGLB000143-PF"/>
    <property type="gene ID" value="BGLB000143"/>
</dbReference>
<dbReference type="InterPro" id="IPR026298">
    <property type="entry name" value="Bcl-2_fam"/>
</dbReference>
<comment type="similarity">
    <text evidence="1">Belongs to the Bcl-2 family.</text>
</comment>
<evidence type="ECO:0000313" key="6">
    <source>
        <dbReference type="Proteomes" id="UP000076420"/>
    </source>
</evidence>
<dbReference type="EnsemblMetazoa" id="BGLB000143-RE">
    <property type="protein sequence ID" value="BGLB000143-PE"/>
    <property type="gene ID" value="BGLB000143"/>
</dbReference>
<dbReference type="Pfam" id="PF00452">
    <property type="entry name" value="Bcl-2"/>
    <property type="match status" value="1"/>
</dbReference>
<keyword evidence="3" id="KW-0472">Membrane</keyword>
<dbReference type="GO" id="GO:0051400">
    <property type="term" value="F:BH domain binding"/>
    <property type="evidence" value="ECO:0007669"/>
    <property type="project" value="TreeGrafter"/>
</dbReference>
<evidence type="ECO:0000313" key="5">
    <source>
        <dbReference type="EnsemblMetazoa" id="BGLB000143-PB"/>
    </source>
</evidence>
<dbReference type="RefSeq" id="XP_013070173.2">
    <property type="nucleotide sequence ID" value="XM_013214719.2"/>
</dbReference>
<dbReference type="PANTHER" id="PTHR11256">
    <property type="entry name" value="BCL-2 RELATED"/>
    <property type="match status" value="1"/>
</dbReference>
<dbReference type="InterPro" id="IPR046371">
    <property type="entry name" value="Bcl-2_BH1-3"/>
</dbReference>
<dbReference type="RefSeq" id="XP_013070176.2">
    <property type="nucleotide sequence ID" value="XM_013214722.2"/>
</dbReference>
<keyword evidence="2" id="KW-0053">Apoptosis</keyword>
<dbReference type="EnsemblMetazoa" id="BGLB000143-RC">
    <property type="protein sequence ID" value="BGLB000143-PC"/>
    <property type="gene ID" value="BGLB000143"/>
</dbReference>
<feature type="transmembrane region" description="Helical" evidence="3">
    <location>
        <begin position="132"/>
        <end position="152"/>
    </location>
</feature>
<dbReference type="SMART" id="SM00337">
    <property type="entry name" value="BCL"/>
    <property type="match status" value="1"/>
</dbReference>
<dbReference type="GO" id="GO:0015288">
    <property type="term" value="F:porin activity"/>
    <property type="evidence" value="ECO:0007669"/>
    <property type="project" value="TreeGrafter"/>
</dbReference>
<dbReference type="VEuPathDB" id="VectorBase:BGLB000143"/>
<evidence type="ECO:0000256" key="3">
    <source>
        <dbReference type="SAM" id="Phobius"/>
    </source>
</evidence>
<keyword evidence="3" id="KW-1133">Transmembrane helix</keyword>
<keyword evidence="3" id="KW-0812">Transmembrane</keyword>
<feature type="domain" description="Bcl-2 Bcl-2 homology region 1-3" evidence="4">
    <location>
        <begin position="84"/>
        <end position="189"/>
    </location>
</feature>
<dbReference type="CDD" id="cd06845">
    <property type="entry name" value="Bcl-2_like"/>
    <property type="match status" value="1"/>
</dbReference>
<dbReference type="InterPro" id="IPR002475">
    <property type="entry name" value="Bcl2-like"/>
</dbReference>
<dbReference type="KEGG" id="bgt:106057504"/>
<feature type="transmembrane region" description="Helical" evidence="3">
    <location>
        <begin position="204"/>
        <end position="222"/>
    </location>
</feature>
<dbReference type="OrthoDB" id="6020735at2759"/>
<dbReference type="STRING" id="6526.A0A2C9JBR2"/>
<dbReference type="Gene3D" id="1.10.437.10">
    <property type="entry name" value="Blc2-like"/>
    <property type="match status" value="1"/>
</dbReference>
<dbReference type="RefSeq" id="XP_013070175.2">
    <property type="nucleotide sequence ID" value="XM_013214721.2"/>
</dbReference>
<reference evidence="5" key="1">
    <citation type="submission" date="2020-05" db="UniProtKB">
        <authorList>
            <consortium name="EnsemblMetazoa"/>
        </authorList>
    </citation>
    <scope>IDENTIFICATION</scope>
    <source>
        <strain evidence="5">BB02</strain>
    </source>
</reference>
<organism evidence="5 6">
    <name type="scientific">Biomphalaria glabrata</name>
    <name type="common">Bloodfluke planorb</name>
    <name type="synonym">Freshwater snail</name>
    <dbReference type="NCBI Taxonomy" id="6526"/>
    <lineage>
        <taxon>Eukaryota</taxon>
        <taxon>Metazoa</taxon>
        <taxon>Spiralia</taxon>
        <taxon>Lophotrochozoa</taxon>
        <taxon>Mollusca</taxon>
        <taxon>Gastropoda</taxon>
        <taxon>Heterobranchia</taxon>
        <taxon>Euthyneura</taxon>
        <taxon>Panpulmonata</taxon>
        <taxon>Hygrophila</taxon>
        <taxon>Lymnaeoidea</taxon>
        <taxon>Planorbidae</taxon>
        <taxon>Biomphalaria</taxon>
    </lineage>
</organism>
<dbReference type="GO" id="GO:0042981">
    <property type="term" value="P:regulation of apoptotic process"/>
    <property type="evidence" value="ECO:0007669"/>
    <property type="project" value="InterPro"/>
</dbReference>
<proteinExistence type="inferred from homology"/>
<evidence type="ECO:0000259" key="4">
    <source>
        <dbReference type="SMART" id="SM00337"/>
    </source>
</evidence>
<protein>
    <recommendedName>
        <fullName evidence="4">Bcl-2 Bcl-2 homology region 1-3 domain-containing protein</fullName>
    </recommendedName>
</protein>
<dbReference type="InterPro" id="IPR036834">
    <property type="entry name" value="Bcl-2-like_sf"/>
</dbReference>
<dbReference type="AlphaFoldDB" id="A0A2C9JBR2"/>
<dbReference type="PANTHER" id="PTHR11256:SF41">
    <property type="entry name" value="BCL-2 HOMOLOGOUS ANTAGONIST_KILLER"/>
    <property type="match status" value="1"/>
</dbReference>
<dbReference type="GO" id="GO:0097192">
    <property type="term" value="P:extrinsic apoptotic signaling pathway in absence of ligand"/>
    <property type="evidence" value="ECO:0007669"/>
    <property type="project" value="TreeGrafter"/>
</dbReference>
<dbReference type="GO" id="GO:0001836">
    <property type="term" value="P:release of cytochrome c from mitochondria"/>
    <property type="evidence" value="ECO:0007669"/>
    <property type="project" value="TreeGrafter"/>
</dbReference>
<gene>
    <name evidence="5" type="primary">106057504</name>
</gene>
<accession>A0A2C9JBR2</accession>
<dbReference type="RefSeq" id="XP_013070172.2">
    <property type="nucleotide sequence ID" value="XM_013214718.2"/>
</dbReference>
<name>A0A2C9JBR2_BIOGL</name>
<dbReference type="GO" id="GO:0008630">
    <property type="term" value="P:intrinsic apoptotic signaling pathway in response to DNA damage"/>
    <property type="evidence" value="ECO:0007669"/>
    <property type="project" value="TreeGrafter"/>
</dbReference>
<dbReference type="EnsemblMetazoa" id="BGLB000143-RB">
    <property type="protein sequence ID" value="BGLB000143-PB"/>
    <property type="gene ID" value="BGLB000143"/>
</dbReference>
<dbReference type="EnsemblMetazoa" id="BGLB000143-RD">
    <property type="protein sequence ID" value="BGLB000143-PD"/>
    <property type="gene ID" value="BGLB000143"/>
</dbReference>
<dbReference type="SUPFAM" id="SSF56854">
    <property type="entry name" value="Bcl-2 inhibitors of programmed cell death"/>
    <property type="match status" value="1"/>
</dbReference>